<dbReference type="STRING" id="420404.SAMN05421793_14424"/>
<name>A0A1H6LSU0_9FLAO</name>
<proteinExistence type="predicted"/>
<dbReference type="Proteomes" id="UP000198555">
    <property type="component" value="Unassembled WGS sequence"/>
</dbReference>
<dbReference type="AlphaFoldDB" id="A0A1H6LSU0"/>
<sequence>MKNTALQVGFQTYGRQKETNLKGESSLEEGFGDITIRVKQNLVGNDHGNFIMALLPYLKLPSSQFEDSRIEAGLIVPMLYKLPGDWKLGFQVELDHLKDKDFNAMHTELLQTLTLSHSLVQKLEAIAETYYTYDFKAHQLSNYINAALQFEVVKNLKLDAGINYGLQHGTEKHYFLGASYRH</sequence>
<dbReference type="Pfam" id="PF13557">
    <property type="entry name" value="Phenol_MetA_deg"/>
    <property type="match status" value="1"/>
</dbReference>
<keyword evidence="2" id="KW-1185">Reference proteome</keyword>
<evidence type="ECO:0000313" key="2">
    <source>
        <dbReference type="Proteomes" id="UP000198555"/>
    </source>
</evidence>
<gene>
    <name evidence="1" type="ORF">SAMN05421793_14424</name>
</gene>
<reference evidence="2" key="1">
    <citation type="submission" date="2016-10" db="EMBL/GenBank/DDBJ databases">
        <authorList>
            <person name="Varghese N."/>
            <person name="Submissions S."/>
        </authorList>
    </citation>
    <scope>NUCLEOTIDE SEQUENCE [LARGE SCALE GENOMIC DNA]</scope>
    <source>
        <strain evidence="2">DSM 19326</strain>
    </source>
</reference>
<dbReference type="RefSeq" id="WP_221407037.1">
    <property type="nucleotide sequence ID" value="NZ_FNWX01000044.1"/>
</dbReference>
<accession>A0A1H6LSU0</accession>
<protein>
    <submittedName>
        <fullName evidence="1">Putative MetA-pathway of phenol degradation</fullName>
    </submittedName>
</protein>
<dbReference type="InterPro" id="IPR025737">
    <property type="entry name" value="FApF"/>
</dbReference>
<dbReference type="EMBL" id="FNWX01000044">
    <property type="protein sequence ID" value="SEH88062.1"/>
    <property type="molecule type" value="Genomic_DNA"/>
</dbReference>
<organism evidence="1 2">
    <name type="scientific">Epilithonimonas hominis</name>
    <dbReference type="NCBI Taxonomy" id="420404"/>
    <lineage>
        <taxon>Bacteria</taxon>
        <taxon>Pseudomonadati</taxon>
        <taxon>Bacteroidota</taxon>
        <taxon>Flavobacteriia</taxon>
        <taxon>Flavobacteriales</taxon>
        <taxon>Weeksellaceae</taxon>
        <taxon>Chryseobacterium group</taxon>
        <taxon>Epilithonimonas</taxon>
    </lineage>
</organism>
<evidence type="ECO:0000313" key="1">
    <source>
        <dbReference type="EMBL" id="SEH88062.1"/>
    </source>
</evidence>